<evidence type="ECO:0000256" key="2">
    <source>
        <dbReference type="ARBA" id="ARBA00022857"/>
    </source>
</evidence>
<keyword evidence="3 5" id="KW-0560">Oxidoreductase</keyword>
<dbReference type="HAMAP" id="MF_01925">
    <property type="entry name" value="P5C_reductase"/>
    <property type="match status" value="1"/>
</dbReference>
<gene>
    <name evidence="5 11" type="primary">proC</name>
    <name evidence="11" type="ORF">HCN56_17100</name>
</gene>
<feature type="binding site" evidence="7">
    <location>
        <begin position="68"/>
        <end position="71"/>
    </location>
    <ligand>
        <name>NADP(+)</name>
        <dbReference type="ChEBI" id="CHEBI:58349"/>
    </ligand>
</feature>
<evidence type="ECO:0000256" key="7">
    <source>
        <dbReference type="PIRSR" id="PIRSR000193-1"/>
    </source>
</evidence>
<name>A0A7X6I043_9ACTN</name>
<dbReference type="EC" id="1.5.1.2" evidence="5 6"/>
<feature type="binding site" evidence="7">
    <location>
        <position position="55"/>
    </location>
    <ligand>
        <name>NADPH</name>
        <dbReference type="ChEBI" id="CHEBI:57783"/>
    </ligand>
</feature>
<dbReference type="InterPro" id="IPR053790">
    <property type="entry name" value="P5CR-like_CS"/>
</dbReference>
<dbReference type="InterPro" id="IPR008927">
    <property type="entry name" value="6-PGluconate_DH-like_C_sf"/>
</dbReference>
<dbReference type="PANTHER" id="PTHR11645:SF0">
    <property type="entry name" value="PYRROLINE-5-CARBOXYLATE REDUCTASE 3"/>
    <property type="match status" value="1"/>
</dbReference>
<dbReference type="InterPro" id="IPR029036">
    <property type="entry name" value="P5CR_dimer"/>
</dbReference>
<evidence type="ECO:0000256" key="1">
    <source>
        <dbReference type="ARBA" id="ARBA00005525"/>
    </source>
</evidence>
<keyword evidence="5 8" id="KW-0028">Amino-acid biosynthesis</keyword>
<feature type="domain" description="Pyrroline-5-carboxylate reductase dimerisation" evidence="10">
    <location>
        <begin position="160"/>
        <end position="263"/>
    </location>
</feature>
<evidence type="ECO:0000259" key="9">
    <source>
        <dbReference type="Pfam" id="PF03807"/>
    </source>
</evidence>
<evidence type="ECO:0000313" key="12">
    <source>
        <dbReference type="Proteomes" id="UP000578686"/>
    </source>
</evidence>
<dbReference type="GO" id="GO:0004735">
    <property type="term" value="F:pyrroline-5-carboxylate reductase activity"/>
    <property type="evidence" value="ECO:0007669"/>
    <property type="project" value="UniProtKB-UniRule"/>
</dbReference>
<keyword evidence="5 8" id="KW-0641">Proline biosynthesis</keyword>
<dbReference type="Gene3D" id="3.40.50.720">
    <property type="entry name" value="NAD(P)-binding Rossmann-like Domain"/>
    <property type="match status" value="1"/>
</dbReference>
<dbReference type="FunFam" id="1.10.3730.10:FF:000001">
    <property type="entry name" value="Pyrroline-5-carboxylate reductase"/>
    <property type="match status" value="1"/>
</dbReference>
<evidence type="ECO:0000256" key="4">
    <source>
        <dbReference type="ARBA" id="ARBA00058118"/>
    </source>
</evidence>
<dbReference type="Pfam" id="PF03807">
    <property type="entry name" value="F420_oxidored"/>
    <property type="match status" value="1"/>
</dbReference>
<proteinExistence type="inferred from homology"/>
<dbReference type="EMBL" id="JAAVJD010000143">
    <property type="protein sequence ID" value="NJQ07256.1"/>
    <property type="molecule type" value="Genomic_DNA"/>
</dbReference>
<comment type="catalytic activity">
    <reaction evidence="5">
        <text>L-proline + NAD(+) = (S)-1-pyrroline-5-carboxylate + NADH + 2 H(+)</text>
        <dbReference type="Rhea" id="RHEA:14105"/>
        <dbReference type="ChEBI" id="CHEBI:15378"/>
        <dbReference type="ChEBI" id="CHEBI:17388"/>
        <dbReference type="ChEBI" id="CHEBI:57540"/>
        <dbReference type="ChEBI" id="CHEBI:57945"/>
        <dbReference type="ChEBI" id="CHEBI:60039"/>
        <dbReference type="EC" id="1.5.1.2"/>
    </reaction>
</comment>
<dbReference type="PROSITE" id="PS00521">
    <property type="entry name" value="P5CR"/>
    <property type="match status" value="1"/>
</dbReference>
<dbReference type="RefSeq" id="WP_167972092.1">
    <property type="nucleotide sequence ID" value="NZ_BHZG01000418.1"/>
</dbReference>
<evidence type="ECO:0000259" key="10">
    <source>
        <dbReference type="Pfam" id="PF14748"/>
    </source>
</evidence>
<comment type="pathway">
    <text evidence="5 8">Amino-acid biosynthesis; L-proline biosynthesis; L-proline from L-glutamate 5-semialdehyde: step 1/1.</text>
</comment>
<evidence type="ECO:0000256" key="5">
    <source>
        <dbReference type="HAMAP-Rule" id="MF_01925"/>
    </source>
</evidence>
<dbReference type="PANTHER" id="PTHR11645">
    <property type="entry name" value="PYRROLINE-5-CARBOXYLATE REDUCTASE"/>
    <property type="match status" value="1"/>
</dbReference>
<dbReference type="InterPro" id="IPR028939">
    <property type="entry name" value="P5C_Rdtase_cat_N"/>
</dbReference>
<protein>
    <recommendedName>
        <fullName evidence="5 6">Pyrroline-5-carboxylate reductase</fullName>
        <shortName evidence="5">P5C reductase</shortName>
        <shortName evidence="5">P5CR</shortName>
        <ecNumber evidence="5 6">1.5.1.2</ecNumber>
    </recommendedName>
    <alternativeName>
        <fullName evidence="5">PCA reductase</fullName>
    </alternativeName>
</protein>
<comment type="catalytic activity">
    <reaction evidence="5 8">
        <text>L-proline + NADP(+) = (S)-1-pyrroline-5-carboxylate + NADPH + 2 H(+)</text>
        <dbReference type="Rhea" id="RHEA:14109"/>
        <dbReference type="ChEBI" id="CHEBI:15378"/>
        <dbReference type="ChEBI" id="CHEBI:17388"/>
        <dbReference type="ChEBI" id="CHEBI:57783"/>
        <dbReference type="ChEBI" id="CHEBI:58349"/>
        <dbReference type="ChEBI" id="CHEBI:60039"/>
        <dbReference type="EC" id="1.5.1.2"/>
    </reaction>
</comment>
<evidence type="ECO:0000256" key="8">
    <source>
        <dbReference type="RuleBase" id="RU003903"/>
    </source>
</evidence>
<evidence type="ECO:0000256" key="6">
    <source>
        <dbReference type="NCBIfam" id="TIGR00112"/>
    </source>
</evidence>
<dbReference type="InterPro" id="IPR036291">
    <property type="entry name" value="NAD(P)-bd_dom_sf"/>
</dbReference>
<evidence type="ECO:0000256" key="3">
    <source>
        <dbReference type="ARBA" id="ARBA00023002"/>
    </source>
</evidence>
<dbReference type="GO" id="GO:0055129">
    <property type="term" value="P:L-proline biosynthetic process"/>
    <property type="evidence" value="ECO:0007669"/>
    <property type="project" value="UniProtKB-UniRule"/>
</dbReference>
<keyword evidence="5" id="KW-0963">Cytoplasm</keyword>
<reference evidence="11 12" key="1">
    <citation type="submission" date="2020-03" db="EMBL/GenBank/DDBJ databases">
        <title>Draft genome of Streptomyces sp. ventii, isolated from the Axial Seamount in the Pacific Ocean, and resequencing of the two type strains Streptomyces lonarensis strain NCL 716 and Streptomyces bohaiensis strain 11A07.</title>
        <authorList>
            <person name="Loughran R.M."/>
            <person name="Pfannmuller K.M."/>
            <person name="Wasson B.J."/>
            <person name="Deadmond M.C."/>
            <person name="Paddock B.E."/>
            <person name="Koyack M.J."/>
            <person name="Gallegos D.A."/>
            <person name="Mitchell E.A."/>
            <person name="Ushijima B."/>
            <person name="Saw J.H."/>
            <person name="Mcphail K.L."/>
            <person name="Videau P."/>
        </authorList>
    </citation>
    <scope>NUCLEOTIDE SEQUENCE [LARGE SCALE GENOMIC DNA]</scope>
    <source>
        <strain evidence="11 12">NCL716</strain>
    </source>
</reference>
<accession>A0A7X6I043</accession>
<comment type="caution">
    <text evidence="11">The sequence shown here is derived from an EMBL/GenBank/DDBJ whole genome shotgun (WGS) entry which is preliminary data.</text>
</comment>
<keyword evidence="12" id="KW-1185">Reference proteome</keyword>
<keyword evidence="2 5" id="KW-0521">NADP</keyword>
<organism evidence="11 12">
    <name type="scientific">Streptomyces lonarensis</name>
    <dbReference type="NCBI Taxonomy" id="700599"/>
    <lineage>
        <taxon>Bacteria</taxon>
        <taxon>Bacillati</taxon>
        <taxon>Actinomycetota</taxon>
        <taxon>Actinomycetes</taxon>
        <taxon>Kitasatosporales</taxon>
        <taxon>Streptomycetaceae</taxon>
        <taxon>Streptomyces</taxon>
    </lineage>
</organism>
<dbReference type="UniPathway" id="UPA00098">
    <property type="reaction ID" value="UER00361"/>
</dbReference>
<dbReference type="AlphaFoldDB" id="A0A7X6I043"/>
<dbReference type="SUPFAM" id="SSF51735">
    <property type="entry name" value="NAD(P)-binding Rossmann-fold domains"/>
    <property type="match status" value="1"/>
</dbReference>
<dbReference type="SUPFAM" id="SSF48179">
    <property type="entry name" value="6-phosphogluconate dehydrogenase C-terminal domain-like"/>
    <property type="match status" value="1"/>
</dbReference>
<dbReference type="Gene3D" id="1.10.3730.10">
    <property type="entry name" value="ProC C-terminal domain-like"/>
    <property type="match status" value="1"/>
</dbReference>
<comment type="similarity">
    <text evidence="1 5 8">Belongs to the pyrroline-5-carboxylate reductase family.</text>
</comment>
<comment type="subcellular location">
    <subcellularLocation>
        <location evidence="5">Cytoplasm</location>
    </subcellularLocation>
</comment>
<dbReference type="GO" id="GO:0005737">
    <property type="term" value="C:cytoplasm"/>
    <property type="evidence" value="ECO:0007669"/>
    <property type="project" value="UniProtKB-SubCell"/>
</dbReference>
<dbReference type="InterPro" id="IPR000304">
    <property type="entry name" value="Pyrroline-COOH_reductase"/>
</dbReference>
<dbReference type="NCBIfam" id="TIGR00112">
    <property type="entry name" value="proC"/>
    <property type="match status" value="1"/>
</dbReference>
<evidence type="ECO:0000313" key="11">
    <source>
        <dbReference type="EMBL" id="NJQ07256.1"/>
    </source>
</evidence>
<dbReference type="PIRSF" id="PIRSF000193">
    <property type="entry name" value="Pyrrol-5-carb_rd"/>
    <property type="match status" value="1"/>
</dbReference>
<feature type="domain" description="Pyrroline-5-carboxylate reductase catalytic N-terminal" evidence="9">
    <location>
        <begin position="5"/>
        <end position="97"/>
    </location>
</feature>
<sequence>MSQMIAVLGAGKIGEALLGGLLRGGRPPARLLATARRAERAEALRARHGIEVVTNAEAATRADTLILAVKPQDMATLLTELAPHTAPDRLVISAAAGITTAFVEERLPAGTPVVRVMPNTPALVDEAMSVISAGAHATEEHLGHAEEIFDSVGKTLRLPESQQDAATALSGSGPAYFYFLVEAMIDAGILLGLPRDKAHDLIVQAAHGASVMLRDSGDHPVTLREAVTSPAGTTINAIRELEKHGVRAAFLDALEAARDRSRALAAGGETAPRTGA</sequence>
<dbReference type="Pfam" id="PF14748">
    <property type="entry name" value="P5CR_dimer"/>
    <property type="match status" value="1"/>
</dbReference>
<dbReference type="Proteomes" id="UP000578686">
    <property type="component" value="Unassembled WGS sequence"/>
</dbReference>
<comment type="function">
    <text evidence="4 5">Catalyzes the reduction of 1-pyrroline-5-carboxylate (PCA) to L-proline.</text>
</comment>